<proteinExistence type="predicted"/>
<protein>
    <submittedName>
        <fullName evidence="2">Uncharacterized protein</fullName>
    </submittedName>
</protein>
<dbReference type="RefSeq" id="XP_016258506.1">
    <property type="nucleotide sequence ID" value="XM_016410699.1"/>
</dbReference>
<reference evidence="2 3" key="1">
    <citation type="submission" date="2015-01" db="EMBL/GenBank/DDBJ databases">
        <title>The Genome Sequence of Exophiala oligosperma CBS72588.</title>
        <authorList>
            <consortium name="The Broad Institute Genomics Platform"/>
            <person name="Cuomo C."/>
            <person name="de Hoog S."/>
            <person name="Gorbushina A."/>
            <person name="Stielow B."/>
            <person name="Teixiera M."/>
            <person name="Abouelleil A."/>
            <person name="Chapman S.B."/>
            <person name="Priest M."/>
            <person name="Young S.K."/>
            <person name="Wortman J."/>
            <person name="Nusbaum C."/>
            <person name="Birren B."/>
        </authorList>
    </citation>
    <scope>NUCLEOTIDE SEQUENCE [LARGE SCALE GENOMIC DNA]</scope>
    <source>
        <strain evidence="2 3">CBS 72588</strain>
    </source>
</reference>
<dbReference type="RefSeq" id="XP_016258507.1">
    <property type="nucleotide sequence ID" value="XM_016410700.1"/>
</dbReference>
<organism evidence="2 3">
    <name type="scientific">Exophiala oligosperma</name>
    <dbReference type="NCBI Taxonomy" id="215243"/>
    <lineage>
        <taxon>Eukaryota</taxon>
        <taxon>Fungi</taxon>
        <taxon>Dikarya</taxon>
        <taxon>Ascomycota</taxon>
        <taxon>Pezizomycotina</taxon>
        <taxon>Eurotiomycetes</taxon>
        <taxon>Chaetothyriomycetidae</taxon>
        <taxon>Chaetothyriales</taxon>
        <taxon>Herpotrichiellaceae</taxon>
        <taxon>Exophiala</taxon>
    </lineage>
</organism>
<sequence>MANRAVATEPRVQDPGRMVSRPRRLGPGELDPAPPHERPGMVGGGGPRPLRQRQEGHPKPQSPCDSQDEGGLRAETNRIAGRRVTLDDNYDDVPRSVWPSASYNDVELFVGLLLPLFFPPTTSIEQAFRERSLCCMALSFHKMHTLGSIIYDIFSGVSIGRIPHFLVWPATRYIYLAMTGRHDSVERAVCHIVVIMRRVNSANLFIALP</sequence>
<dbReference type="EMBL" id="KN847341">
    <property type="protein sequence ID" value="KIW38291.1"/>
    <property type="molecule type" value="Genomic_DNA"/>
</dbReference>
<keyword evidence="3" id="KW-1185">Reference proteome</keyword>
<evidence type="ECO:0000256" key="1">
    <source>
        <dbReference type="SAM" id="MobiDB-lite"/>
    </source>
</evidence>
<feature type="region of interest" description="Disordered" evidence="1">
    <location>
        <begin position="1"/>
        <end position="77"/>
    </location>
</feature>
<accession>A0A0D2ADK9</accession>
<dbReference type="VEuPathDB" id="FungiDB:PV06_09266"/>
<gene>
    <name evidence="2" type="ORF">PV06_09266</name>
</gene>
<evidence type="ECO:0000313" key="3">
    <source>
        <dbReference type="Proteomes" id="UP000053342"/>
    </source>
</evidence>
<dbReference type="EMBL" id="KN847341">
    <property type="protein sequence ID" value="KIW38290.1"/>
    <property type="molecule type" value="Genomic_DNA"/>
</dbReference>
<dbReference type="GeneID" id="27361340"/>
<dbReference type="AlphaFoldDB" id="A0A0D2ADK9"/>
<dbReference type="Proteomes" id="UP000053342">
    <property type="component" value="Unassembled WGS sequence"/>
</dbReference>
<name>A0A0D2ADK9_9EURO</name>
<evidence type="ECO:0000313" key="2">
    <source>
        <dbReference type="EMBL" id="KIW38291.1"/>
    </source>
</evidence>